<reference evidence="1" key="1">
    <citation type="submission" date="2023-12" db="EMBL/GenBank/DDBJ databases">
        <title>Genome assembly of Anisodus tanguticus.</title>
        <authorList>
            <person name="Wang Y.-J."/>
        </authorList>
    </citation>
    <scope>NUCLEOTIDE SEQUENCE</scope>
    <source>
        <strain evidence="1">KB-2021</strain>
        <tissue evidence="1">Leaf</tissue>
    </source>
</reference>
<protein>
    <submittedName>
        <fullName evidence="1">Uncharacterized protein</fullName>
    </submittedName>
</protein>
<accession>A0AAE1SNT7</accession>
<comment type="caution">
    <text evidence="1">The sequence shown here is derived from an EMBL/GenBank/DDBJ whole genome shotgun (WGS) entry which is preliminary data.</text>
</comment>
<sequence>MHLSYSHAFPLSRAWGIYECLSPGLLRFPGGKKVIASSLNEYALGPQEEHLSLSIQRSETASVVGDIGSPSLLSYLSHPGWALA</sequence>
<dbReference type="Proteomes" id="UP001291623">
    <property type="component" value="Unassembled WGS sequence"/>
</dbReference>
<gene>
    <name evidence="1" type="ORF">RND71_008046</name>
</gene>
<name>A0AAE1SNT7_9SOLA</name>
<dbReference type="EMBL" id="JAVYJV010000004">
    <property type="protein sequence ID" value="KAK4372662.1"/>
    <property type="molecule type" value="Genomic_DNA"/>
</dbReference>
<dbReference type="AlphaFoldDB" id="A0AAE1SNT7"/>
<organism evidence="1 2">
    <name type="scientific">Anisodus tanguticus</name>
    <dbReference type="NCBI Taxonomy" id="243964"/>
    <lineage>
        <taxon>Eukaryota</taxon>
        <taxon>Viridiplantae</taxon>
        <taxon>Streptophyta</taxon>
        <taxon>Embryophyta</taxon>
        <taxon>Tracheophyta</taxon>
        <taxon>Spermatophyta</taxon>
        <taxon>Magnoliopsida</taxon>
        <taxon>eudicotyledons</taxon>
        <taxon>Gunneridae</taxon>
        <taxon>Pentapetalae</taxon>
        <taxon>asterids</taxon>
        <taxon>lamiids</taxon>
        <taxon>Solanales</taxon>
        <taxon>Solanaceae</taxon>
        <taxon>Solanoideae</taxon>
        <taxon>Hyoscyameae</taxon>
        <taxon>Anisodus</taxon>
    </lineage>
</organism>
<keyword evidence="2" id="KW-1185">Reference proteome</keyword>
<proteinExistence type="predicted"/>
<evidence type="ECO:0000313" key="2">
    <source>
        <dbReference type="Proteomes" id="UP001291623"/>
    </source>
</evidence>
<evidence type="ECO:0000313" key="1">
    <source>
        <dbReference type="EMBL" id="KAK4372662.1"/>
    </source>
</evidence>